<feature type="compositionally biased region" description="Low complexity" evidence="1">
    <location>
        <begin position="112"/>
        <end position="123"/>
    </location>
</feature>
<sequence>MENLLTFNLRVPVGVQVVSHLVSENTILEQFMLVLSSSISGCKFDKYRKEIEDFTSGPLHGIGGVELKGALAVFAGRIADQILSDFVPELSIILGKGLPPPRVGVIDEIGNASTVPSSATSEPPAEPEPEPEPPAPEDETKNHLKEFASKNLAGFDQFTEEKIDQIISQASTNIQAIAAKSGIPEEQVSKAAQLAFYDFTILYDDSGSMKSEESRISTTKQTVECLYKAAKVLNPDNKFAIRSFEGTEYENITSETELEDLVSSMEFNTGAVVAGPLKDRILGPLSEAATQKTLNPTAVIIVTDGDLGSTVPEFSTTLTDLKTKLDAAGNTGPAVLFLLCRVGNDESAAQSLEELNTDEKIKNLLFYDEESIDGKLAEVGGDIDAYVGAIISDLIKAMDLQAVA</sequence>
<protein>
    <recommendedName>
        <fullName evidence="2">VWFA domain-containing protein</fullName>
    </recommendedName>
</protein>
<dbReference type="PANTHER" id="PTHR34706">
    <property type="entry name" value="SLR1338 PROTEIN"/>
    <property type="match status" value="1"/>
</dbReference>
<gene>
    <name evidence="3" type="ORF">AJ80_06014</name>
</gene>
<accession>A0A2B7Y092</accession>
<feature type="region of interest" description="Disordered" evidence="1">
    <location>
        <begin position="112"/>
        <end position="141"/>
    </location>
</feature>
<dbReference type="PROSITE" id="PS50234">
    <property type="entry name" value="VWFA"/>
    <property type="match status" value="1"/>
</dbReference>
<dbReference type="OrthoDB" id="2142040at2759"/>
<dbReference type="STRING" id="1447883.A0A2B7Y092"/>
<dbReference type="PANTHER" id="PTHR34706:SF1">
    <property type="entry name" value="VWFA DOMAIN-CONTAINING PROTEIN"/>
    <property type="match status" value="1"/>
</dbReference>
<evidence type="ECO:0000313" key="4">
    <source>
        <dbReference type="Proteomes" id="UP000224634"/>
    </source>
</evidence>
<dbReference type="Gene3D" id="3.40.50.410">
    <property type="entry name" value="von Willebrand factor, type A domain"/>
    <property type="match status" value="1"/>
</dbReference>
<evidence type="ECO:0000313" key="3">
    <source>
        <dbReference type="EMBL" id="PGH14147.1"/>
    </source>
</evidence>
<evidence type="ECO:0000256" key="1">
    <source>
        <dbReference type="SAM" id="MobiDB-lite"/>
    </source>
</evidence>
<dbReference type="InterPro" id="IPR002035">
    <property type="entry name" value="VWF_A"/>
</dbReference>
<feature type="compositionally biased region" description="Acidic residues" evidence="1">
    <location>
        <begin position="125"/>
        <end position="137"/>
    </location>
</feature>
<keyword evidence="4" id="KW-1185">Reference proteome</keyword>
<dbReference type="SUPFAM" id="SSF53300">
    <property type="entry name" value="vWA-like"/>
    <property type="match status" value="1"/>
</dbReference>
<proteinExistence type="predicted"/>
<organism evidence="3 4">
    <name type="scientific">Polytolypa hystricis (strain UAMH7299)</name>
    <dbReference type="NCBI Taxonomy" id="1447883"/>
    <lineage>
        <taxon>Eukaryota</taxon>
        <taxon>Fungi</taxon>
        <taxon>Dikarya</taxon>
        <taxon>Ascomycota</taxon>
        <taxon>Pezizomycotina</taxon>
        <taxon>Eurotiomycetes</taxon>
        <taxon>Eurotiomycetidae</taxon>
        <taxon>Onygenales</taxon>
        <taxon>Onygenales incertae sedis</taxon>
        <taxon>Polytolypa</taxon>
    </lineage>
</organism>
<evidence type="ECO:0000259" key="2">
    <source>
        <dbReference type="PROSITE" id="PS50234"/>
    </source>
</evidence>
<comment type="caution">
    <text evidence="3">The sequence shown here is derived from an EMBL/GenBank/DDBJ whole genome shotgun (WGS) entry which is preliminary data.</text>
</comment>
<reference evidence="3 4" key="1">
    <citation type="submission" date="2017-10" db="EMBL/GenBank/DDBJ databases">
        <title>Comparative genomics in systemic dimorphic fungi from Ajellomycetaceae.</title>
        <authorList>
            <person name="Munoz J.F."/>
            <person name="Mcewen J.G."/>
            <person name="Clay O.K."/>
            <person name="Cuomo C.A."/>
        </authorList>
    </citation>
    <scope>NUCLEOTIDE SEQUENCE [LARGE SCALE GENOMIC DNA]</scope>
    <source>
        <strain evidence="3 4">UAMH7299</strain>
    </source>
</reference>
<dbReference type="Proteomes" id="UP000224634">
    <property type="component" value="Unassembled WGS sequence"/>
</dbReference>
<name>A0A2B7Y092_POLH7</name>
<feature type="domain" description="VWFA" evidence="2">
    <location>
        <begin position="198"/>
        <end position="383"/>
    </location>
</feature>
<dbReference type="AlphaFoldDB" id="A0A2B7Y092"/>
<dbReference type="EMBL" id="PDNA01000096">
    <property type="protein sequence ID" value="PGH14147.1"/>
    <property type="molecule type" value="Genomic_DNA"/>
</dbReference>
<dbReference type="InterPro" id="IPR036465">
    <property type="entry name" value="vWFA_dom_sf"/>
</dbReference>